<keyword evidence="4 5" id="KW-0694">RNA-binding</keyword>
<protein>
    <recommendedName>
        <fullName evidence="5">Exosome complex component Rrp4</fullName>
    </recommendedName>
</protein>
<dbReference type="Gene3D" id="3.30.1370.10">
    <property type="entry name" value="K Homology domain, type 1"/>
    <property type="match status" value="1"/>
</dbReference>
<comment type="subcellular location">
    <subcellularLocation>
        <location evidence="5">Cytoplasm</location>
    </subcellularLocation>
</comment>
<dbReference type="AlphaFoldDB" id="E1QP67"/>
<dbReference type="SUPFAM" id="SSF50249">
    <property type="entry name" value="Nucleic acid-binding proteins"/>
    <property type="match status" value="1"/>
</dbReference>
<dbReference type="InterPro" id="IPR026699">
    <property type="entry name" value="Exosome_RNA_bind1/RRP40/RRP4"/>
</dbReference>
<dbReference type="GO" id="GO:0071051">
    <property type="term" value="P:poly(A)-dependent snoRNA 3'-end processing"/>
    <property type="evidence" value="ECO:0007669"/>
    <property type="project" value="TreeGrafter"/>
</dbReference>
<dbReference type="KEGG" id="vdi:Vdis_0846"/>
<evidence type="ECO:0000256" key="3">
    <source>
        <dbReference type="ARBA" id="ARBA00022835"/>
    </source>
</evidence>
<dbReference type="PANTHER" id="PTHR21321:SF4">
    <property type="entry name" value="EXOSOME COMPLEX COMPONENT RRP4"/>
    <property type="match status" value="1"/>
</dbReference>
<dbReference type="CDD" id="cd22524">
    <property type="entry name" value="KH-I_Rrp4_prokar"/>
    <property type="match status" value="1"/>
</dbReference>
<dbReference type="GO" id="GO:0008143">
    <property type="term" value="F:poly(A) binding"/>
    <property type="evidence" value="ECO:0007669"/>
    <property type="project" value="InterPro"/>
</dbReference>
<keyword evidence="2 5" id="KW-0963">Cytoplasm</keyword>
<dbReference type="Gene3D" id="2.40.50.100">
    <property type="match status" value="1"/>
</dbReference>
<dbReference type="GO" id="GO:0005737">
    <property type="term" value="C:cytoplasm"/>
    <property type="evidence" value="ECO:0007669"/>
    <property type="project" value="UniProtKB-SubCell"/>
</dbReference>
<dbReference type="GO" id="GO:0071034">
    <property type="term" value="P:CUT catabolic process"/>
    <property type="evidence" value="ECO:0007669"/>
    <property type="project" value="TreeGrafter"/>
</dbReference>
<dbReference type="GeneID" id="9751775"/>
<gene>
    <name evidence="5" type="primary">rrp4</name>
    <name evidence="7" type="ordered locus">Vdis_0846</name>
</gene>
<evidence type="ECO:0000256" key="4">
    <source>
        <dbReference type="ARBA" id="ARBA00022884"/>
    </source>
</evidence>
<dbReference type="Pfam" id="PF21266">
    <property type="entry name" value="S1_RRP4"/>
    <property type="match status" value="1"/>
</dbReference>
<dbReference type="HOGENOM" id="CLU_071769_0_0_2"/>
<dbReference type="SUPFAM" id="SSF110324">
    <property type="entry name" value="Ribosomal L27 protein-like"/>
    <property type="match status" value="1"/>
</dbReference>
<accession>E1QP67</accession>
<dbReference type="InterPro" id="IPR004088">
    <property type="entry name" value="KH_dom_type_1"/>
</dbReference>
<dbReference type="InterPro" id="IPR023474">
    <property type="entry name" value="Rrp4"/>
</dbReference>
<proteinExistence type="inferred from homology"/>
<sequence>MPLYVNDKQIVLPGDAIATKDYNVSGSIYWDGDVAYSAVVGLINIRGERDVEVIPLSGIYKPRVGDIVIGYVIDIGLTGWVIDIKSPYSAYLPIQEATLKPVDLMTVDLKSLLGIGDIVLARIIDFNLTKDYPVTLTLKEARLGRIEGGTLVEIDASKVARVIGRRGSMVSIFSEELGCDVTVGQNGRVWIRCRDPGDESFVARVIKLIESESHTSGLTDRVRSIVTQYKARKVSIKSQSLTTAS</sequence>
<feature type="domain" description="S1 motif" evidence="6">
    <location>
        <begin position="65"/>
        <end position="139"/>
    </location>
</feature>
<comment type="similarity">
    <text evidence="1 5">Belongs to the RRP4 family.</text>
</comment>
<comment type="function">
    <text evidence="5">Non-catalytic component of the exosome, which is a complex involved in RNA degradation. Increases the RNA binding and the efficiency of RNA degradation. Confers strong poly(A) specificity to the exosome.</text>
</comment>
<reference evidence="8" key="2">
    <citation type="journal article" date="2010" name="Stand. Genomic Sci.">
        <title>Complete genome sequence of Vulcanisaeta distributa type strain (IC-017T).</title>
        <authorList>
            <person name="Mavromatis K."/>
            <person name="Sikorski J."/>
            <person name="Pabst E."/>
            <person name="Teshima H."/>
            <person name="Lapidus A."/>
            <person name="Lucas S."/>
            <person name="Nolan M."/>
            <person name="Glavina Del Rio T."/>
            <person name="Cheng J."/>
            <person name="Bruce D."/>
            <person name="Goodwin L."/>
            <person name="Pitluck S."/>
            <person name="Liolios K."/>
            <person name="Ivanova N."/>
            <person name="Mikhailova N."/>
            <person name="Pati A."/>
            <person name="Chen A."/>
            <person name="Palaniappan K."/>
            <person name="Land M."/>
            <person name="Hauser L."/>
            <person name="Chang Y."/>
            <person name="Jeffries C."/>
            <person name="Rohde M."/>
            <person name="Spring S."/>
            <person name="Goker M."/>
            <person name="Wirth R."/>
            <person name="Woyke T."/>
            <person name="Bristow J."/>
            <person name="Eisen J."/>
            <person name="Markowitz V."/>
            <person name="Hugenholtz P."/>
            <person name="Klenk H."/>
            <person name="Kyrpides N."/>
        </authorList>
    </citation>
    <scope>NUCLEOTIDE SEQUENCE [LARGE SCALE GENOMIC DNA]</scope>
    <source>
        <strain evidence="8">DSM 14429 / JCM 11212 / NBRC 100878 / IC-017</strain>
    </source>
</reference>
<dbReference type="PROSITE" id="PS50126">
    <property type="entry name" value="S1"/>
    <property type="match status" value="1"/>
</dbReference>
<dbReference type="InterPro" id="IPR003029">
    <property type="entry name" value="S1_domain"/>
</dbReference>
<dbReference type="Gene3D" id="2.40.50.140">
    <property type="entry name" value="Nucleic acid-binding proteins"/>
    <property type="match status" value="1"/>
</dbReference>
<dbReference type="SUPFAM" id="SSF54791">
    <property type="entry name" value="Eukaryotic type KH-domain (KH-domain type I)"/>
    <property type="match status" value="1"/>
</dbReference>
<dbReference type="SMART" id="SM00316">
    <property type="entry name" value="S1"/>
    <property type="match status" value="1"/>
</dbReference>
<dbReference type="eggNOG" id="arCOG00678">
    <property type="taxonomic scope" value="Archaea"/>
</dbReference>
<evidence type="ECO:0000313" key="8">
    <source>
        <dbReference type="Proteomes" id="UP000006681"/>
    </source>
</evidence>
<dbReference type="GO" id="GO:0034475">
    <property type="term" value="P:U4 snRNA 3'-end processing"/>
    <property type="evidence" value="ECO:0007669"/>
    <property type="project" value="TreeGrafter"/>
</dbReference>
<dbReference type="STRING" id="572478.Vdis_0846"/>
<comment type="subunit">
    <text evidence="5">Component of the archaeal exosome complex. Forms a trimer of Rrp4 and/or Csl4 subunits. The trimer associates with an hexameric ring-like arrangement composed of 3 Rrp41-Rrp42 heterodimers.</text>
</comment>
<dbReference type="Pfam" id="PF22625">
    <property type="entry name" value="ECR1_N_2"/>
    <property type="match status" value="1"/>
</dbReference>
<evidence type="ECO:0000256" key="2">
    <source>
        <dbReference type="ARBA" id="ARBA00022490"/>
    </source>
</evidence>
<dbReference type="InterPro" id="IPR036612">
    <property type="entry name" value="KH_dom_type_1_sf"/>
</dbReference>
<dbReference type="RefSeq" id="WP_013335963.1">
    <property type="nucleotide sequence ID" value="NC_014537.1"/>
</dbReference>
<evidence type="ECO:0000259" key="6">
    <source>
        <dbReference type="PROSITE" id="PS50126"/>
    </source>
</evidence>
<dbReference type="InterPro" id="IPR048565">
    <property type="entry name" value="S1_RRP4"/>
</dbReference>
<dbReference type="GO" id="GO:0000467">
    <property type="term" value="P:exonucleolytic trimming to generate mature 3'-end of 5.8S rRNA from tricistronic rRNA transcript (SSU-rRNA, 5.8S rRNA, LSU-rRNA)"/>
    <property type="evidence" value="ECO:0007669"/>
    <property type="project" value="TreeGrafter"/>
</dbReference>
<dbReference type="NCBIfam" id="NF003181">
    <property type="entry name" value="PRK04163.1-1"/>
    <property type="match status" value="1"/>
</dbReference>
<dbReference type="Proteomes" id="UP000006681">
    <property type="component" value="Chromosome"/>
</dbReference>
<dbReference type="OrthoDB" id="35160at2157"/>
<evidence type="ECO:0000313" key="7">
    <source>
        <dbReference type="EMBL" id="ADN50238.1"/>
    </source>
</evidence>
<dbReference type="HAMAP" id="MF_00623">
    <property type="entry name" value="Exosome_Rrp4"/>
    <property type="match status" value="1"/>
</dbReference>
<dbReference type="InterPro" id="IPR054371">
    <property type="entry name" value="RRP4_N"/>
</dbReference>
<evidence type="ECO:0000256" key="5">
    <source>
        <dbReference type="HAMAP-Rule" id="MF_00623"/>
    </source>
</evidence>
<dbReference type="CDD" id="cd05789">
    <property type="entry name" value="S1_Rrp4"/>
    <property type="match status" value="1"/>
</dbReference>
<evidence type="ECO:0000256" key="1">
    <source>
        <dbReference type="ARBA" id="ARBA00009155"/>
    </source>
</evidence>
<keyword evidence="3 5" id="KW-0271">Exosome</keyword>
<dbReference type="GO" id="GO:0000178">
    <property type="term" value="C:exosome (RNase complex)"/>
    <property type="evidence" value="ECO:0007669"/>
    <property type="project" value="UniProtKB-KW"/>
</dbReference>
<dbReference type="PANTHER" id="PTHR21321">
    <property type="entry name" value="PNAS-3 RELATED"/>
    <property type="match status" value="1"/>
</dbReference>
<dbReference type="EMBL" id="CP002100">
    <property type="protein sequence ID" value="ADN50238.1"/>
    <property type="molecule type" value="Genomic_DNA"/>
</dbReference>
<organism evidence="7 8">
    <name type="scientific">Vulcanisaeta distributa (strain DSM 14429 / JCM 11212 / NBRC 100878 / IC-017)</name>
    <dbReference type="NCBI Taxonomy" id="572478"/>
    <lineage>
        <taxon>Archaea</taxon>
        <taxon>Thermoproteota</taxon>
        <taxon>Thermoprotei</taxon>
        <taxon>Thermoproteales</taxon>
        <taxon>Thermoproteaceae</taxon>
        <taxon>Vulcanisaeta</taxon>
    </lineage>
</organism>
<keyword evidence="8" id="KW-1185">Reference proteome</keyword>
<dbReference type="SMART" id="SM00322">
    <property type="entry name" value="KH"/>
    <property type="match status" value="1"/>
</dbReference>
<name>E1QP67_VULDI</name>
<dbReference type="InterPro" id="IPR012340">
    <property type="entry name" value="NA-bd_OB-fold"/>
</dbReference>
<reference evidence="7 8" key="1">
    <citation type="journal article" date="2010" name="Stand. Genomic Sci.">
        <title>Complete genome sequence of Vulcanisaeta distributa type strain (IC-017).</title>
        <authorList>
            <person name="Mavromatis K."/>
            <person name="Sikorski J."/>
            <person name="Pabst E."/>
            <person name="Teshima H."/>
            <person name="Lapidus A."/>
            <person name="Lucas S."/>
            <person name="Nolan M."/>
            <person name="Glavina Del Rio T."/>
            <person name="Cheng J.F."/>
            <person name="Bruce D."/>
            <person name="Goodwin L."/>
            <person name="Pitluck S."/>
            <person name="Liolios K."/>
            <person name="Ivanova N."/>
            <person name="Mikhailova N."/>
            <person name="Pati A."/>
            <person name="Chen A."/>
            <person name="Palaniappan K."/>
            <person name="Land M."/>
            <person name="Hauser L."/>
            <person name="Chang Y.J."/>
            <person name="Jeffries C.D."/>
            <person name="Rohde M."/>
            <person name="Spring S."/>
            <person name="Goker M."/>
            <person name="Wirth R."/>
            <person name="Woyke T."/>
            <person name="Bristow J."/>
            <person name="Eisen J.A."/>
            <person name="Markowitz V."/>
            <person name="Hugenholtz P."/>
            <person name="Klenk H.P."/>
            <person name="Kyrpides N.C."/>
        </authorList>
    </citation>
    <scope>NUCLEOTIDE SEQUENCE [LARGE SCALE GENOMIC DNA]</scope>
    <source>
        <strain evidence="8">DSM 14429 / JCM 11212 / NBRC 100878 / IC-017</strain>
    </source>
</reference>
<dbReference type="Pfam" id="PF15985">
    <property type="entry name" value="KH_6"/>
    <property type="match status" value="1"/>
</dbReference>
<dbReference type="InterPro" id="IPR004087">
    <property type="entry name" value="KH_dom"/>
</dbReference>